<keyword evidence="1" id="KW-0472">Membrane</keyword>
<evidence type="ECO:0000256" key="1">
    <source>
        <dbReference type="SAM" id="Phobius"/>
    </source>
</evidence>
<dbReference type="Gramene" id="TraesCS6B02G397700.1">
    <property type="protein sequence ID" value="TraesCS6B02G397700.1.cds1"/>
    <property type="gene ID" value="TraesCS6B02G397700"/>
</dbReference>
<feature type="signal peptide" evidence="2">
    <location>
        <begin position="1"/>
        <end position="30"/>
    </location>
</feature>
<protein>
    <recommendedName>
        <fullName evidence="3">PGG domain-containing protein</fullName>
    </recommendedName>
</protein>
<dbReference type="Gramene" id="TraesNOR6B03G03652410.1">
    <property type="protein sequence ID" value="TraesNOR6B03G03652410.1.CDS1"/>
    <property type="gene ID" value="TraesNOR6B03G03652410"/>
</dbReference>
<dbReference type="OMA" id="VCVLERW"/>
<feature type="transmembrane region" description="Helical" evidence="1">
    <location>
        <begin position="145"/>
        <end position="164"/>
    </location>
</feature>
<dbReference type="Pfam" id="PF13962">
    <property type="entry name" value="PGG"/>
    <property type="match status" value="1"/>
</dbReference>
<evidence type="ECO:0000256" key="2">
    <source>
        <dbReference type="SAM" id="SignalP"/>
    </source>
</evidence>
<reference evidence="4" key="2">
    <citation type="submission" date="2018-10" db="UniProtKB">
        <authorList>
            <consortium name="EnsemblPlants"/>
        </authorList>
    </citation>
    <scope>IDENTIFICATION</scope>
</reference>
<feature type="transmembrane region" description="Helical" evidence="1">
    <location>
        <begin position="171"/>
        <end position="192"/>
    </location>
</feature>
<reference evidence="4" key="1">
    <citation type="submission" date="2018-08" db="EMBL/GenBank/DDBJ databases">
        <authorList>
            <person name="Rossello M."/>
        </authorList>
    </citation>
    <scope>NUCLEOTIDE SEQUENCE [LARGE SCALE GENOMIC DNA]</scope>
    <source>
        <strain evidence="4">cv. Chinese Spring</strain>
    </source>
</reference>
<keyword evidence="5" id="KW-1185">Reference proteome</keyword>
<accession>A0A3B6PR74</accession>
<keyword evidence="2" id="KW-0732">Signal</keyword>
<dbReference type="AlphaFoldDB" id="A0A3B6PR74"/>
<keyword evidence="1" id="KW-1133">Transmembrane helix</keyword>
<dbReference type="Proteomes" id="UP000019116">
    <property type="component" value="Chromosome 6B"/>
</dbReference>
<feature type="chain" id="PRO_5017241177" description="PGG domain-containing protein" evidence="2">
    <location>
        <begin position="31"/>
        <end position="205"/>
    </location>
</feature>
<feature type="transmembrane region" description="Helical" evidence="1">
    <location>
        <begin position="104"/>
        <end position="125"/>
    </location>
</feature>
<feature type="domain" description="PGG" evidence="3">
    <location>
        <begin position="96"/>
        <end position="165"/>
    </location>
</feature>
<sequence>MCIRQGEEPMAKHLCSFLVHACVCVCVIESLPCVCVLERWREKPQESSVSCETQLKIEEERRCEEERPQHTRPAWNRPAERGRAAAMGVKRATRSCTTNRRPRYLAFFYSNSTSFMASIVIIIMLLPQWLPKKEKGEWEKWSLRVMNRTIILDLIALLVAYTAGSNRGWKTSVYAIVLIVAVLGYFVIHMTLSRKPNQSDSSSSV</sequence>
<dbReference type="STRING" id="4565.A0A3B6PR74"/>
<dbReference type="Gramene" id="TraesARI6B03G03575760.1">
    <property type="protein sequence ID" value="TraesARI6B03G03575760.1.CDS1"/>
    <property type="gene ID" value="TraesARI6B03G03575760"/>
</dbReference>
<dbReference type="EnsemblPlants" id="TraesCS6B02G397700.1">
    <property type="protein sequence ID" value="TraesCS6B02G397700.1.cds1"/>
    <property type="gene ID" value="TraesCS6B02G397700"/>
</dbReference>
<evidence type="ECO:0000313" key="4">
    <source>
        <dbReference type="EnsemblPlants" id="TraesCS6B02G397700.1.cds1"/>
    </source>
</evidence>
<evidence type="ECO:0000259" key="3">
    <source>
        <dbReference type="Pfam" id="PF13962"/>
    </source>
</evidence>
<proteinExistence type="predicted"/>
<dbReference type="Gramene" id="TraesCS6B03G1125200.1">
    <property type="protein sequence ID" value="TraesCS6B03G1125200.1.CDS1"/>
    <property type="gene ID" value="TraesCS6B03G1125200"/>
</dbReference>
<organism evidence="4">
    <name type="scientific">Triticum aestivum</name>
    <name type="common">Wheat</name>
    <dbReference type="NCBI Taxonomy" id="4565"/>
    <lineage>
        <taxon>Eukaryota</taxon>
        <taxon>Viridiplantae</taxon>
        <taxon>Streptophyta</taxon>
        <taxon>Embryophyta</taxon>
        <taxon>Tracheophyta</taxon>
        <taxon>Spermatophyta</taxon>
        <taxon>Magnoliopsida</taxon>
        <taxon>Liliopsida</taxon>
        <taxon>Poales</taxon>
        <taxon>Poaceae</taxon>
        <taxon>BOP clade</taxon>
        <taxon>Pooideae</taxon>
        <taxon>Triticodae</taxon>
        <taxon>Triticeae</taxon>
        <taxon>Triticinae</taxon>
        <taxon>Triticum</taxon>
    </lineage>
</organism>
<keyword evidence="1" id="KW-0812">Transmembrane</keyword>
<dbReference type="PaxDb" id="4565-Traes_6BL_05CC483DA.1"/>
<evidence type="ECO:0000313" key="5">
    <source>
        <dbReference type="Proteomes" id="UP000019116"/>
    </source>
</evidence>
<dbReference type="InterPro" id="IPR026961">
    <property type="entry name" value="PGG_dom"/>
</dbReference>
<name>A0A3B6PR74_WHEAT</name>